<dbReference type="Gene3D" id="3.40.50.1000">
    <property type="entry name" value="HAD superfamily/HAD-like"/>
    <property type="match status" value="1"/>
</dbReference>
<name>A0A3D0KEK7_9GAMM</name>
<comment type="caution">
    <text evidence="1">The sequence shown here is derived from an EMBL/GenBank/DDBJ whole genome shotgun (WGS) entry which is preliminary data.</text>
</comment>
<dbReference type="InterPro" id="IPR036412">
    <property type="entry name" value="HAD-like_sf"/>
</dbReference>
<dbReference type="AlphaFoldDB" id="A0A3D0KEK7"/>
<protein>
    <submittedName>
        <fullName evidence="1">HAD family hydrolase</fullName>
    </submittedName>
</protein>
<dbReference type="SFLD" id="SFLDG01129">
    <property type="entry name" value="C1.5:_HAD__Beta-PGM__Phosphata"/>
    <property type="match status" value="1"/>
</dbReference>
<reference evidence="1" key="1">
    <citation type="journal article" date="2018" name="Nat. Biotechnol.">
        <title>A standardized bacterial taxonomy based on genome phylogeny substantially revises the tree of life.</title>
        <authorList>
            <person name="Parks D.H."/>
            <person name="Chuvochina M."/>
            <person name="Waite D.W."/>
            <person name="Rinke C."/>
            <person name="Skarshewski A."/>
            <person name="Chaumeil P.A."/>
            <person name="Hugenholtz P."/>
        </authorList>
    </citation>
    <scope>NUCLEOTIDE SEQUENCE [LARGE SCALE GENOMIC DNA]</scope>
    <source>
        <strain evidence="1">UBA11284</strain>
    </source>
</reference>
<dbReference type="NCBIfam" id="TIGR01549">
    <property type="entry name" value="HAD-SF-IA-v1"/>
    <property type="match status" value="1"/>
</dbReference>
<dbReference type="PANTHER" id="PTHR43434:SF24">
    <property type="entry name" value="HYDROLASE-RELATED"/>
    <property type="match status" value="1"/>
</dbReference>
<dbReference type="SUPFAM" id="SSF56784">
    <property type="entry name" value="HAD-like"/>
    <property type="match status" value="1"/>
</dbReference>
<proteinExistence type="predicted"/>
<dbReference type="GO" id="GO:0005829">
    <property type="term" value="C:cytosol"/>
    <property type="evidence" value="ECO:0007669"/>
    <property type="project" value="TreeGrafter"/>
</dbReference>
<dbReference type="InterPro" id="IPR023198">
    <property type="entry name" value="PGP-like_dom2"/>
</dbReference>
<dbReference type="InterPro" id="IPR023214">
    <property type="entry name" value="HAD_sf"/>
</dbReference>
<evidence type="ECO:0000313" key="1">
    <source>
        <dbReference type="EMBL" id="HCA01599.1"/>
    </source>
</evidence>
<dbReference type="GO" id="GO:0008967">
    <property type="term" value="F:phosphoglycolate phosphatase activity"/>
    <property type="evidence" value="ECO:0007669"/>
    <property type="project" value="TreeGrafter"/>
</dbReference>
<accession>A0A3D0KEK7</accession>
<sequence length="216" mass="24265">MRYELIIFDWDGTLMNSVPKIVACMQAAASDAEWNELDVSAIENIIGLGLPEAIATLCPGIEAVQAERLRQRYAYHFVHGDSTPMPFFEGVKEQVARLRERPYQRLAVATGKSRRGLDRVFAETESGGWFNASRTADETRSKPHPQMLLELLEELKVPVERAVMVGDTEYDLEMARSINMDRVGVTYGVHTPARLAASQPVWLADDVDSLFDWLHG</sequence>
<dbReference type="Pfam" id="PF13419">
    <property type="entry name" value="HAD_2"/>
    <property type="match status" value="1"/>
</dbReference>
<dbReference type="InterPro" id="IPR006439">
    <property type="entry name" value="HAD-SF_hydro_IA"/>
</dbReference>
<dbReference type="GO" id="GO:0006281">
    <property type="term" value="P:DNA repair"/>
    <property type="evidence" value="ECO:0007669"/>
    <property type="project" value="TreeGrafter"/>
</dbReference>
<dbReference type="SFLD" id="SFLDS00003">
    <property type="entry name" value="Haloacid_Dehalogenase"/>
    <property type="match status" value="1"/>
</dbReference>
<dbReference type="Gene3D" id="1.10.150.240">
    <property type="entry name" value="Putative phosphatase, domain 2"/>
    <property type="match status" value="1"/>
</dbReference>
<dbReference type="PANTHER" id="PTHR43434">
    <property type="entry name" value="PHOSPHOGLYCOLATE PHOSPHATASE"/>
    <property type="match status" value="1"/>
</dbReference>
<dbReference type="EMBL" id="DOTR01000032">
    <property type="protein sequence ID" value="HCA01599.1"/>
    <property type="molecule type" value="Genomic_DNA"/>
</dbReference>
<keyword evidence="1" id="KW-0378">Hydrolase</keyword>
<dbReference type="InterPro" id="IPR050155">
    <property type="entry name" value="HAD-like_hydrolase_sf"/>
</dbReference>
<gene>
    <name evidence="1" type="ORF">DEO68_05320</name>
</gene>
<dbReference type="InterPro" id="IPR041492">
    <property type="entry name" value="HAD_2"/>
</dbReference>
<organism evidence="1">
    <name type="scientific">Halomonas campaniensis</name>
    <dbReference type="NCBI Taxonomy" id="213554"/>
    <lineage>
        <taxon>Bacteria</taxon>
        <taxon>Pseudomonadati</taxon>
        <taxon>Pseudomonadota</taxon>
        <taxon>Gammaproteobacteria</taxon>
        <taxon>Oceanospirillales</taxon>
        <taxon>Halomonadaceae</taxon>
        <taxon>Halomonas</taxon>
    </lineage>
</organism>